<dbReference type="RefSeq" id="WP_151968084.1">
    <property type="nucleotide sequence ID" value="NZ_AP019860.1"/>
</dbReference>
<evidence type="ECO:0000313" key="2">
    <source>
        <dbReference type="Proteomes" id="UP000326354"/>
    </source>
</evidence>
<dbReference type="Proteomes" id="UP000326354">
    <property type="component" value="Chromosome"/>
</dbReference>
<name>A0A5S9IL67_UABAM</name>
<dbReference type="InterPro" id="IPR027417">
    <property type="entry name" value="P-loop_NTPase"/>
</dbReference>
<dbReference type="OrthoDB" id="161955at2"/>
<organism evidence="1 2">
    <name type="scientific">Uabimicrobium amorphum</name>
    <dbReference type="NCBI Taxonomy" id="2596890"/>
    <lineage>
        <taxon>Bacteria</taxon>
        <taxon>Pseudomonadati</taxon>
        <taxon>Planctomycetota</taxon>
        <taxon>Candidatus Uabimicrobiia</taxon>
        <taxon>Candidatus Uabimicrobiales</taxon>
        <taxon>Candidatus Uabimicrobiaceae</taxon>
        <taxon>Candidatus Uabimicrobium</taxon>
    </lineage>
</organism>
<proteinExistence type="predicted"/>
<accession>A0A5S9IL67</accession>
<dbReference type="Gene3D" id="3.40.50.300">
    <property type="entry name" value="P-loop containing nucleotide triphosphate hydrolases"/>
    <property type="match status" value="1"/>
</dbReference>
<protein>
    <recommendedName>
        <fullName evidence="3">Adenylate kinase</fullName>
    </recommendedName>
</protein>
<evidence type="ECO:0008006" key="3">
    <source>
        <dbReference type="Google" id="ProtNLM"/>
    </source>
</evidence>
<gene>
    <name evidence="1" type="ORF">UABAM_02258</name>
</gene>
<dbReference type="EMBL" id="AP019860">
    <property type="protein sequence ID" value="BBM83903.1"/>
    <property type="molecule type" value="Genomic_DNA"/>
</dbReference>
<keyword evidence="2" id="KW-1185">Reference proteome</keyword>
<evidence type="ECO:0000313" key="1">
    <source>
        <dbReference type="EMBL" id="BBM83903.1"/>
    </source>
</evidence>
<dbReference type="SUPFAM" id="SSF52540">
    <property type="entry name" value="P-loop containing nucleoside triphosphate hydrolases"/>
    <property type="match status" value="1"/>
</dbReference>
<dbReference type="KEGG" id="uam:UABAM_02258"/>
<dbReference type="AlphaFoldDB" id="A0A5S9IL67"/>
<sequence length="206" mass="24094">MNHRQIYFIGGAPTLGKSTLAQMLSQYLGIPWISTDQIRDIIRRATKYEELPKLFPPKDYDLERFFSEFSPQQIVQMEIEQGECAWPGIVDFIENDYTWTDGFVVEGVNVLPHLVHRSFSERTNVKTVFVKKSCSESIRKVIFERGICDTQSQKIKEKELEWVLLFDQKIQQLAVEYGFCLLEMNKNASDFSDLLRLFGFESLNRF</sequence>
<reference evidence="1 2" key="1">
    <citation type="submission" date="2019-08" db="EMBL/GenBank/DDBJ databases">
        <title>Complete genome sequence of Candidatus Uab amorphum.</title>
        <authorList>
            <person name="Shiratori T."/>
            <person name="Suzuki S."/>
            <person name="Kakizawa Y."/>
            <person name="Ishida K."/>
        </authorList>
    </citation>
    <scope>NUCLEOTIDE SEQUENCE [LARGE SCALE GENOMIC DNA]</scope>
    <source>
        <strain evidence="1 2">SRT547</strain>
    </source>
</reference>